<proteinExistence type="predicted"/>
<keyword evidence="1" id="KW-0472">Membrane</keyword>
<evidence type="ECO:0000313" key="3">
    <source>
        <dbReference type="EMBL" id="MBE9397005.1"/>
    </source>
</evidence>
<keyword evidence="1" id="KW-0812">Transmembrane</keyword>
<protein>
    <submittedName>
        <fullName evidence="3">Type IV pilus modification protein PilV</fullName>
    </submittedName>
</protein>
<keyword evidence="4" id="KW-1185">Reference proteome</keyword>
<name>A0A8J7FTG9_9GAMM</name>
<evidence type="ECO:0000259" key="2">
    <source>
        <dbReference type="Pfam" id="PF22150"/>
    </source>
</evidence>
<feature type="domain" description="Type IV pilin Tt1218-like" evidence="2">
    <location>
        <begin position="29"/>
        <end position="100"/>
    </location>
</feature>
<dbReference type="Pfam" id="PF22150">
    <property type="entry name" value="Tt1218-like"/>
    <property type="match status" value="1"/>
</dbReference>
<evidence type="ECO:0000313" key="4">
    <source>
        <dbReference type="Proteomes" id="UP000640333"/>
    </source>
</evidence>
<dbReference type="RefSeq" id="WP_193952555.1">
    <property type="nucleotide sequence ID" value="NZ_JADEYS010000005.1"/>
</dbReference>
<reference evidence="3" key="1">
    <citation type="submission" date="2020-10" db="EMBL/GenBank/DDBJ databases">
        <title>Bacterium isolated from coastal waters sediment.</title>
        <authorList>
            <person name="Chen R.-J."/>
            <person name="Lu D.-C."/>
            <person name="Zhu K.-L."/>
            <person name="Du Z.-J."/>
        </authorList>
    </citation>
    <scope>NUCLEOTIDE SEQUENCE</scope>
    <source>
        <strain evidence="3">N1Y112</strain>
    </source>
</reference>
<accession>A0A8J7FTG9</accession>
<sequence>MEAERGYTLIEVLVALLVISLGLLGMASLQVTGLKQNQNAYIRSQVLVATQDIVGRMRANKTGVLNGDYFEAASDEQIKNIDTSCESTACTSAELAIYDLNNWKYHLQQEAGGGGCMTRAIETSNSYQEEAVSDLTKLCTDSNDQSKPVVMYVWWNDSRYKNKEEAKSSDKDIQVIALSVEI</sequence>
<gene>
    <name evidence="3" type="primary">pilV</name>
    <name evidence="3" type="ORF">IOQ59_06990</name>
</gene>
<dbReference type="NCBIfam" id="TIGR02532">
    <property type="entry name" value="IV_pilin_GFxxxE"/>
    <property type="match status" value="1"/>
</dbReference>
<dbReference type="InterPro" id="IPR012902">
    <property type="entry name" value="N_methyl_site"/>
</dbReference>
<feature type="transmembrane region" description="Helical" evidence="1">
    <location>
        <begin position="6"/>
        <end position="29"/>
    </location>
</feature>
<dbReference type="Proteomes" id="UP000640333">
    <property type="component" value="Unassembled WGS sequence"/>
</dbReference>
<keyword evidence="1" id="KW-1133">Transmembrane helix</keyword>
<dbReference type="InterPro" id="IPR054402">
    <property type="entry name" value="Tt1218-like_dom"/>
</dbReference>
<dbReference type="InterPro" id="IPR013362">
    <property type="entry name" value="Pilus_4_PilV"/>
</dbReference>
<evidence type="ECO:0000256" key="1">
    <source>
        <dbReference type="SAM" id="Phobius"/>
    </source>
</evidence>
<dbReference type="NCBIfam" id="TIGR02523">
    <property type="entry name" value="type_IV_pilV"/>
    <property type="match status" value="1"/>
</dbReference>
<comment type="caution">
    <text evidence="3">The sequence shown here is derived from an EMBL/GenBank/DDBJ whole genome shotgun (WGS) entry which is preliminary data.</text>
</comment>
<dbReference type="EMBL" id="JADEYS010000005">
    <property type="protein sequence ID" value="MBE9397005.1"/>
    <property type="molecule type" value="Genomic_DNA"/>
</dbReference>
<dbReference type="AlphaFoldDB" id="A0A8J7FTG9"/>
<organism evidence="3 4">
    <name type="scientific">Pontibacterium sinense</name>
    <dbReference type="NCBI Taxonomy" id="2781979"/>
    <lineage>
        <taxon>Bacteria</taxon>
        <taxon>Pseudomonadati</taxon>
        <taxon>Pseudomonadota</taxon>
        <taxon>Gammaproteobacteria</taxon>
        <taxon>Oceanospirillales</taxon>
        <taxon>Oceanospirillaceae</taxon>
        <taxon>Pontibacterium</taxon>
    </lineage>
</organism>
<dbReference type="Pfam" id="PF07963">
    <property type="entry name" value="N_methyl"/>
    <property type="match status" value="1"/>
</dbReference>